<evidence type="ECO:0000256" key="1">
    <source>
        <dbReference type="SAM" id="MobiDB-lite"/>
    </source>
</evidence>
<name>A0A8X6MUE8_NEPPI</name>
<dbReference type="AlphaFoldDB" id="A0A8X6MUE8"/>
<keyword evidence="3" id="KW-1185">Reference proteome</keyword>
<evidence type="ECO:0000313" key="2">
    <source>
        <dbReference type="EMBL" id="GFS78461.1"/>
    </source>
</evidence>
<proteinExistence type="predicted"/>
<dbReference type="EMBL" id="BMAW01002411">
    <property type="protein sequence ID" value="GFS78461.1"/>
    <property type="molecule type" value="Genomic_DNA"/>
</dbReference>
<protein>
    <submittedName>
        <fullName evidence="2">Uncharacterized protein</fullName>
    </submittedName>
</protein>
<sequence>MSDQPPIIFMSRNPDDERVSGTSSSFTFRCLPTPPITCIPLSQTTSFVLLRKLRESDTEDTKVYRRVFNFIAFDVNLSEVHLNKSKKIV</sequence>
<gene>
    <name evidence="2" type="ORF">NPIL_318471</name>
</gene>
<feature type="region of interest" description="Disordered" evidence="1">
    <location>
        <begin position="1"/>
        <end position="20"/>
    </location>
</feature>
<organism evidence="2 3">
    <name type="scientific">Nephila pilipes</name>
    <name type="common">Giant wood spider</name>
    <name type="synonym">Nephila maculata</name>
    <dbReference type="NCBI Taxonomy" id="299642"/>
    <lineage>
        <taxon>Eukaryota</taxon>
        <taxon>Metazoa</taxon>
        <taxon>Ecdysozoa</taxon>
        <taxon>Arthropoda</taxon>
        <taxon>Chelicerata</taxon>
        <taxon>Arachnida</taxon>
        <taxon>Araneae</taxon>
        <taxon>Araneomorphae</taxon>
        <taxon>Entelegynae</taxon>
        <taxon>Araneoidea</taxon>
        <taxon>Nephilidae</taxon>
        <taxon>Nephila</taxon>
    </lineage>
</organism>
<reference evidence="2" key="1">
    <citation type="submission" date="2020-08" db="EMBL/GenBank/DDBJ databases">
        <title>Multicomponent nature underlies the extraordinary mechanical properties of spider dragline silk.</title>
        <authorList>
            <person name="Kono N."/>
            <person name="Nakamura H."/>
            <person name="Mori M."/>
            <person name="Yoshida Y."/>
            <person name="Ohtoshi R."/>
            <person name="Malay A.D."/>
            <person name="Moran D.A.P."/>
            <person name="Tomita M."/>
            <person name="Numata K."/>
            <person name="Arakawa K."/>
        </authorList>
    </citation>
    <scope>NUCLEOTIDE SEQUENCE</scope>
</reference>
<accession>A0A8X6MUE8</accession>
<dbReference type="Proteomes" id="UP000887013">
    <property type="component" value="Unassembled WGS sequence"/>
</dbReference>
<evidence type="ECO:0000313" key="3">
    <source>
        <dbReference type="Proteomes" id="UP000887013"/>
    </source>
</evidence>
<comment type="caution">
    <text evidence="2">The sequence shown here is derived from an EMBL/GenBank/DDBJ whole genome shotgun (WGS) entry which is preliminary data.</text>
</comment>